<feature type="non-terminal residue" evidence="1">
    <location>
        <position position="157"/>
    </location>
</feature>
<protein>
    <submittedName>
        <fullName evidence="3">Ubiquitin-like protease family profile domain-containing protein</fullName>
    </submittedName>
</protein>
<reference evidence="1" key="1">
    <citation type="submission" date="2022-10" db="EMBL/GenBank/DDBJ databases">
        <authorList>
            <person name="Chen Y."/>
            <person name="Dougan E. K."/>
            <person name="Chan C."/>
            <person name="Rhodes N."/>
            <person name="Thang M."/>
        </authorList>
    </citation>
    <scope>NUCLEOTIDE SEQUENCE</scope>
</reference>
<dbReference type="Proteomes" id="UP001152797">
    <property type="component" value="Unassembled WGS sequence"/>
</dbReference>
<dbReference type="GO" id="GO:0008233">
    <property type="term" value="F:peptidase activity"/>
    <property type="evidence" value="ECO:0007669"/>
    <property type="project" value="UniProtKB-KW"/>
</dbReference>
<keyword evidence="3" id="KW-0378">Hydrolase</keyword>
<dbReference type="EMBL" id="CAMXCT030003343">
    <property type="protein sequence ID" value="CAL4791289.1"/>
    <property type="molecule type" value="Genomic_DNA"/>
</dbReference>
<reference evidence="2" key="2">
    <citation type="submission" date="2024-04" db="EMBL/GenBank/DDBJ databases">
        <authorList>
            <person name="Chen Y."/>
            <person name="Shah S."/>
            <person name="Dougan E. K."/>
            <person name="Thang M."/>
            <person name="Chan C."/>
        </authorList>
    </citation>
    <scope>NUCLEOTIDE SEQUENCE [LARGE SCALE GENOMIC DNA]</scope>
</reference>
<dbReference type="EMBL" id="CAMXCT020003343">
    <property type="protein sequence ID" value="CAL1157352.1"/>
    <property type="molecule type" value="Genomic_DNA"/>
</dbReference>
<gene>
    <name evidence="1" type="ORF">C1SCF055_LOCUS29796</name>
</gene>
<evidence type="ECO:0000313" key="3">
    <source>
        <dbReference type="EMBL" id="CAL4791289.1"/>
    </source>
</evidence>
<name>A0A9P1D7H4_9DINO</name>
<accession>A0A9P1D7H4</accession>
<evidence type="ECO:0000313" key="4">
    <source>
        <dbReference type="Proteomes" id="UP001152797"/>
    </source>
</evidence>
<proteinExistence type="predicted"/>
<comment type="caution">
    <text evidence="1">The sequence shown here is derived from an EMBL/GenBank/DDBJ whole genome shotgun (WGS) entry which is preliminary data.</text>
</comment>
<evidence type="ECO:0000313" key="1">
    <source>
        <dbReference type="EMBL" id="CAI4003977.1"/>
    </source>
</evidence>
<dbReference type="AlphaFoldDB" id="A0A9P1D7H4"/>
<keyword evidence="3" id="KW-0645">Protease</keyword>
<organism evidence="1">
    <name type="scientific">Cladocopium goreaui</name>
    <dbReference type="NCBI Taxonomy" id="2562237"/>
    <lineage>
        <taxon>Eukaryota</taxon>
        <taxon>Sar</taxon>
        <taxon>Alveolata</taxon>
        <taxon>Dinophyceae</taxon>
        <taxon>Suessiales</taxon>
        <taxon>Symbiodiniaceae</taxon>
        <taxon>Cladocopium</taxon>
    </lineage>
</organism>
<dbReference type="GO" id="GO:0006508">
    <property type="term" value="P:proteolysis"/>
    <property type="evidence" value="ECO:0007669"/>
    <property type="project" value="UniProtKB-KW"/>
</dbReference>
<dbReference type="EMBL" id="CAMXCT010003343">
    <property type="protein sequence ID" value="CAI4003977.1"/>
    <property type="molecule type" value="Genomic_DNA"/>
</dbReference>
<keyword evidence="4" id="KW-1185">Reference proteome</keyword>
<sequence length="157" mass="16827">QRTFSGLLGGFGDASDMIGDVPNKRDAQLAEVLGFVKKGRMDRALQLAAPLAEAVDAAPAQFLAEQCSQRAAAAYCNSKEAQEMAVQLVVAGTTFDIPGRDVNLIRPRQLVEGFWLRKVSDVYDMADGCRRLAKAALALGGEALAPCTLDCVHLRSF</sequence>
<evidence type="ECO:0000313" key="2">
    <source>
        <dbReference type="EMBL" id="CAL1157352.1"/>
    </source>
</evidence>